<dbReference type="Pfam" id="PF22178">
    <property type="entry name" value="Gp5_trimer_C"/>
    <property type="match status" value="1"/>
</dbReference>
<dbReference type="InterPro" id="IPR054030">
    <property type="entry name" value="Gp5_Vgr_C"/>
</dbReference>
<dbReference type="InterPro" id="IPR050708">
    <property type="entry name" value="T6SS_VgrG/RHS"/>
</dbReference>
<dbReference type="SUPFAM" id="SSF69349">
    <property type="entry name" value="Phage fibre proteins"/>
    <property type="match status" value="1"/>
</dbReference>
<dbReference type="AlphaFoldDB" id="A0A379AHB8"/>
<organism evidence="5 6">
    <name type="scientific">Enterobacter agglomerans</name>
    <name type="common">Erwinia herbicola</name>
    <name type="synonym">Pantoea agglomerans</name>
    <dbReference type="NCBI Taxonomy" id="549"/>
    <lineage>
        <taxon>Bacteria</taxon>
        <taxon>Pseudomonadati</taxon>
        <taxon>Pseudomonadota</taxon>
        <taxon>Gammaproteobacteria</taxon>
        <taxon>Enterobacterales</taxon>
        <taxon>Erwiniaceae</taxon>
        <taxon>Pantoea</taxon>
        <taxon>Pantoea agglomerans group</taxon>
    </lineage>
</organism>
<dbReference type="Gene3D" id="3.55.50.10">
    <property type="entry name" value="Baseplate protein-like domains"/>
    <property type="match status" value="1"/>
</dbReference>
<name>A0A379AHB8_ENTAG</name>
<evidence type="ECO:0000256" key="3">
    <source>
        <dbReference type="ARBA" id="ARBA00022525"/>
    </source>
</evidence>
<keyword evidence="5" id="KW-0378">Hydrolase</keyword>
<dbReference type="RefSeq" id="WP_062757470.1">
    <property type="nucleotide sequence ID" value="NZ_CP077366.1"/>
</dbReference>
<gene>
    <name evidence="5" type="primary">lytD</name>
    <name evidence="5" type="ORF">NCTC9381_03139</name>
</gene>
<dbReference type="Gene3D" id="1.10.530.10">
    <property type="match status" value="1"/>
</dbReference>
<evidence type="ECO:0000256" key="1">
    <source>
        <dbReference type="ARBA" id="ARBA00004613"/>
    </source>
</evidence>
<accession>A0A379AHB8</accession>
<reference evidence="5 6" key="1">
    <citation type="submission" date="2018-06" db="EMBL/GenBank/DDBJ databases">
        <authorList>
            <consortium name="Pathogen Informatics"/>
            <person name="Doyle S."/>
        </authorList>
    </citation>
    <scope>NUCLEOTIDE SEQUENCE [LARGE SCALE GENOMIC DNA]</scope>
    <source>
        <strain evidence="5 6">NCTC9381</strain>
    </source>
</reference>
<dbReference type="GO" id="GO:0033925">
    <property type="term" value="F:mannosyl-glycoprotein endo-beta-N-acetylglucosaminidase activity"/>
    <property type="evidence" value="ECO:0007669"/>
    <property type="project" value="UniProtKB-EC"/>
</dbReference>
<evidence type="ECO:0000313" key="5">
    <source>
        <dbReference type="EMBL" id="SUB17217.1"/>
    </source>
</evidence>
<dbReference type="InterPro" id="IPR006533">
    <property type="entry name" value="T6SS_Vgr_RhsGE"/>
</dbReference>
<dbReference type="GeneID" id="66826197"/>
<dbReference type="InterPro" id="IPR006531">
    <property type="entry name" value="Gp5/Vgr_OB"/>
</dbReference>
<comment type="subcellular location">
    <subcellularLocation>
        <location evidence="1">Secreted</location>
    </subcellularLocation>
</comment>
<dbReference type="InterPro" id="IPR017847">
    <property type="entry name" value="T6SS_RhsGE_Vgr_subset"/>
</dbReference>
<dbReference type="Pfam" id="PF04717">
    <property type="entry name" value="Phage_base_V"/>
    <property type="match status" value="1"/>
</dbReference>
<protein>
    <submittedName>
        <fullName evidence="5">Beta-N-acetylglucosaminidase</fullName>
        <ecNumber evidence="5">3.2.1.96</ecNumber>
    </submittedName>
</protein>
<sequence>MFSRITAQLPADGLLFHTLKGTETLSRPFVLTAELLATDARIDRHALLGKPVTFTLPTDGLMNALSPRYLNGKITRVAVRSQELSGTRYAVYELTVEPDLWPMKRDRNLRIFQSQTVPQIVQTLLKEYGVNVETRLAGSYRVWEYCVQYQESSLDFISRLMELEGIYYFFRHEADKHTLVLCDAPDQHQAFPGYETIAYHVTPSGGVVTEEGISQWSLAESVTPGIYSTDDYDFRKPNAWMLQARQNPASPVPGSVDVYDWPGHFVDHSHGESYARIRQEVWQAEHHSVSGSGTATGIAPGFTFSIINAPHFSDNGEYLVTSATYDFAENSYASGDTGDSRHNIHFTVLPSSVTYRTPPETAWPKTHGPQTAKVVGPKGESIWTDRYGRVKVKFHWDRLAKGDDTSSCWVRVSSAWAGQGFGGVQIPRVNDEVVVDFINGDPDRPLIIGRVYNEASMPPWALPAAATQMGFLSRSKDGTADTANALRFEDKSGEEHLWIQAQKNMDTHVKNDASHSVANNHSHYAGGNELYRVETNRVHGVKGGEERLTGKGKLDAVVDTYVVGSGTKLRLECGESAIELNANGQINIVGKGFNIFVQGDGHITTSGGKLNLNTDGAKPGTSAPGSSHKQNISQAVENLFPPKQKGQAAPAAPKAAAAPAKGAAAPLANTASGDKKSKYDYSVDEMVKKQKGLKATPVKWDKTKKGFVNATEDDIKKYVDPANHMEGKDKYQFVDLSSSSGISKDDMSTFLKDKGTLSGQEQTYLDAAKKYNVNEAYLAAHSALETGNGTSELAKGVMVNGTKVYNMYGIGALDGNAVQTGANYAYKQGWTTPAKAIDGGAKWISDKFVGSGQNTLYKMRWNPASPGTHQYATDVNWATAQTTSMKKMFDSFPNANLSYDIPEFK</sequence>
<evidence type="ECO:0000256" key="2">
    <source>
        <dbReference type="ARBA" id="ARBA00005558"/>
    </source>
</evidence>
<dbReference type="Gene3D" id="2.40.50.230">
    <property type="entry name" value="Gp5 N-terminal domain"/>
    <property type="match status" value="1"/>
</dbReference>
<dbReference type="Pfam" id="PF01832">
    <property type="entry name" value="Glucosaminidase"/>
    <property type="match status" value="1"/>
</dbReference>
<dbReference type="PANTHER" id="PTHR32305">
    <property type="match status" value="1"/>
</dbReference>
<dbReference type="EC" id="3.2.1.96" evidence="5"/>
<dbReference type="NCBIfam" id="TIGR03361">
    <property type="entry name" value="VI_Rhs_Vgr"/>
    <property type="match status" value="1"/>
</dbReference>
<dbReference type="InterPro" id="IPR037026">
    <property type="entry name" value="Vgr_OB-fold_dom_sf"/>
</dbReference>
<dbReference type="SUPFAM" id="SSF69279">
    <property type="entry name" value="Phage tail proteins"/>
    <property type="match status" value="2"/>
</dbReference>
<dbReference type="PANTHER" id="PTHR32305:SF15">
    <property type="entry name" value="PROTEIN RHSA-RELATED"/>
    <property type="match status" value="1"/>
</dbReference>
<dbReference type="SMART" id="SM00047">
    <property type="entry name" value="LYZ2"/>
    <property type="match status" value="1"/>
</dbReference>
<dbReference type="Gene3D" id="2.30.110.50">
    <property type="match status" value="1"/>
</dbReference>
<dbReference type="EMBL" id="UGSO01000001">
    <property type="protein sequence ID" value="SUB17217.1"/>
    <property type="molecule type" value="Genomic_DNA"/>
</dbReference>
<proteinExistence type="inferred from homology"/>
<keyword evidence="5" id="KW-0326">Glycosidase</keyword>
<dbReference type="NCBIfam" id="TIGR01646">
    <property type="entry name" value="vgr_GE"/>
    <property type="match status" value="1"/>
</dbReference>
<keyword evidence="6" id="KW-1185">Reference proteome</keyword>
<evidence type="ECO:0000313" key="6">
    <source>
        <dbReference type="Proteomes" id="UP000254640"/>
    </source>
</evidence>
<feature type="domain" description="Mannosyl-glycoprotein endo-beta-N-acetylglucosamidase-like" evidence="4">
    <location>
        <begin position="749"/>
        <end position="900"/>
    </location>
</feature>
<dbReference type="Pfam" id="PF05954">
    <property type="entry name" value="Phage_GPD"/>
    <property type="match status" value="1"/>
</dbReference>
<dbReference type="Gene3D" id="4.10.220.110">
    <property type="match status" value="1"/>
</dbReference>
<comment type="similarity">
    <text evidence="2">Belongs to the VgrG protein family.</text>
</comment>
<dbReference type="Proteomes" id="UP000254640">
    <property type="component" value="Unassembled WGS sequence"/>
</dbReference>
<dbReference type="GO" id="GO:0004040">
    <property type="term" value="F:amidase activity"/>
    <property type="evidence" value="ECO:0007669"/>
    <property type="project" value="InterPro"/>
</dbReference>
<dbReference type="InterPro" id="IPR002901">
    <property type="entry name" value="MGlyc_endo_b_GlcNAc-like_dom"/>
</dbReference>
<keyword evidence="3" id="KW-0964">Secreted</keyword>
<dbReference type="GO" id="GO:0005576">
    <property type="term" value="C:extracellular region"/>
    <property type="evidence" value="ECO:0007669"/>
    <property type="project" value="UniProtKB-SubCell"/>
</dbReference>
<dbReference type="SUPFAM" id="SSF69255">
    <property type="entry name" value="gp5 N-terminal domain-like"/>
    <property type="match status" value="1"/>
</dbReference>
<evidence type="ECO:0000259" key="4">
    <source>
        <dbReference type="SMART" id="SM00047"/>
    </source>
</evidence>